<protein>
    <submittedName>
        <fullName evidence="2">Uncharacterized protein</fullName>
    </submittedName>
</protein>
<dbReference type="Proteomes" id="UP001279734">
    <property type="component" value="Unassembled WGS sequence"/>
</dbReference>
<feature type="compositionally biased region" description="Pro residues" evidence="1">
    <location>
        <begin position="12"/>
        <end position="21"/>
    </location>
</feature>
<reference evidence="2" key="1">
    <citation type="submission" date="2023-05" db="EMBL/GenBank/DDBJ databases">
        <title>Nepenthes gracilis genome sequencing.</title>
        <authorList>
            <person name="Fukushima K."/>
        </authorList>
    </citation>
    <scope>NUCLEOTIDE SEQUENCE</scope>
    <source>
        <strain evidence="2">SING2019-196</strain>
    </source>
</reference>
<dbReference type="AlphaFoldDB" id="A0AAD3T3K3"/>
<gene>
    <name evidence="2" type="ORF">Nepgr_023844</name>
</gene>
<accession>A0AAD3T3K3</accession>
<feature type="compositionally biased region" description="Pro residues" evidence="1">
    <location>
        <begin position="37"/>
        <end position="46"/>
    </location>
</feature>
<keyword evidence="3" id="KW-1185">Reference proteome</keyword>
<comment type="caution">
    <text evidence="2">The sequence shown here is derived from an EMBL/GenBank/DDBJ whole genome shotgun (WGS) entry which is preliminary data.</text>
</comment>
<feature type="compositionally biased region" description="Low complexity" evidence="1">
    <location>
        <begin position="78"/>
        <end position="93"/>
    </location>
</feature>
<feature type="region of interest" description="Disordered" evidence="1">
    <location>
        <begin position="73"/>
        <end position="93"/>
    </location>
</feature>
<evidence type="ECO:0000313" key="3">
    <source>
        <dbReference type="Proteomes" id="UP001279734"/>
    </source>
</evidence>
<dbReference type="EMBL" id="BSYO01000024">
    <property type="protein sequence ID" value="GMH22001.1"/>
    <property type="molecule type" value="Genomic_DNA"/>
</dbReference>
<proteinExistence type="predicted"/>
<evidence type="ECO:0000256" key="1">
    <source>
        <dbReference type="SAM" id="MobiDB-lite"/>
    </source>
</evidence>
<name>A0AAD3T3K3_NEPGR</name>
<evidence type="ECO:0000313" key="2">
    <source>
        <dbReference type="EMBL" id="GMH22001.1"/>
    </source>
</evidence>
<sequence length="123" mass="12973">MKNEEDESSPSSSPPTPPSPLPVSVGPGNQRYLFSPSPSPSPPFTPPSSSHTAAEGLPLLLDKLNDFPPVAAASSTFSLDQPPQPGDSSSQSSCLKDLLKWLVERCCDCCSWTLAPLSKPHEG</sequence>
<feature type="region of interest" description="Disordered" evidence="1">
    <location>
        <begin position="1"/>
        <end position="59"/>
    </location>
</feature>
<organism evidence="2 3">
    <name type="scientific">Nepenthes gracilis</name>
    <name type="common">Slender pitcher plant</name>
    <dbReference type="NCBI Taxonomy" id="150966"/>
    <lineage>
        <taxon>Eukaryota</taxon>
        <taxon>Viridiplantae</taxon>
        <taxon>Streptophyta</taxon>
        <taxon>Embryophyta</taxon>
        <taxon>Tracheophyta</taxon>
        <taxon>Spermatophyta</taxon>
        <taxon>Magnoliopsida</taxon>
        <taxon>eudicotyledons</taxon>
        <taxon>Gunneridae</taxon>
        <taxon>Pentapetalae</taxon>
        <taxon>Caryophyllales</taxon>
        <taxon>Nepenthaceae</taxon>
        <taxon>Nepenthes</taxon>
    </lineage>
</organism>